<evidence type="ECO:0000313" key="4">
    <source>
        <dbReference type="Proteomes" id="UP000483820"/>
    </source>
</evidence>
<feature type="region of interest" description="Disordered" evidence="1">
    <location>
        <begin position="51"/>
        <end position="72"/>
    </location>
</feature>
<protein>
    <submittedName>
        <fullName evidence="3">Uncharacterized protein</fullName>
    </submittedName>
</protein>
<name>A0A6A5GYE4_CAERE</name>
<feature type="chain" id="PRO_5025679892" evidence="2">
    <location>
        <begin position="19"/>
        <end position="143"/>
    </location>
</feature>
<dbReference type="Proteomes" id="UP000483820">
    <property type="component" value="Chromosome IV"/>
</dbReference>
<sequence>MNNLFFLFLFIFINSLDSKICEDITTTVTPGSTVPTTVTTKTTTFDLLEATQDGPGQEEHTPPQTTKTTTSRVTVPTVTIKVPTGVNGNKGEIYFAGETITYSPSLVQKSRRVKKSEKSIDNGNSRRKFEQPESKFFKKYNIL</sequence>
<dbReference type="RefSeq" id="XP_053585910.1">
    <property type="nucleotide sequence ID" value="XM_053731138.1"/>
</dbReference>
<comment type="caution">
    <text evidence="3">The sequence shown here is derived from an EMBL/GenBank/DDBJ whole genome shotgun (WGS) entry which is preliminary data.</text>
</comment>
<evidence type="ECO:0000256" key="1">
    <source>
        <dbReference type="SAM" id="MobiDB-lite"/>
    </source>
</evidence>
<dbReference type="AlphaFoldDB" id="A0A6A5GYE4"/>
<accession>A0A6A5GYE4</accession>
<dbReference type="CTD" id="78776173"/>
<dbReference type="KEGG" id="crq:GCK72_015797"/>
<dbReference type="EMBL" id="WUAV01000004">
    <property type="protein sequence ID" value="KAF1759332.1"/>
    <property type="molecule type" value="Genomic_DNA"/>
</dbReference>
<feature type="signal peptide" evidence="2">
    <location>
        <begin position="1"/>
        <end position="18"/>
    </location>
</feature>
<keyword evidence="2" id="KW-0732">Signal</keyword>
<proteinExistence type="predicted"/>
<dbReference type="GeneID" id="78776173"/>
<organism evidence="3 4">
    <name type="scientific">Caenorhabditis remanei</name>
    <name type="common">Caenorhabditis vulgaris</name>
    <dbReference type="NCBI Taxonomy" id="31234"/>
    <lineage>
        <taxon>Eukaryota</taxon>
        <taxon>Metazoa</taxon>
        <taxon>Ecdysozoa</taxon>
        <taxon>Nematoda</taxon>
        <taxon>Chromadorea</taxon>
        <taxon>Rhabditida</taxon>
        <taxon>Rhabditina</taxon>
        <taxon>Rhabditomorpha</taxon>
        <taxon>Rhabditoidea</taxon>
        <taxon>Rhabditidae</taxon>
        <taxon>Peloderinae</taxon>
        <taxon>Caenorhabditis</taxon>
    </lineage>
</organism>
<gene>
    <name evidence="3" type="ORF">GCK72_015797</name>
</gene>
<evidence type="ECO:0000256" key="2">
    <source>
        <dbReference type="SAM" id="SignalP"/>
    </source>
</evidence>
<evidence type="ECO:0000313" key="3">
    <source>
        <dbReference type="EMBL" id="KAF1759332.1"/>
    </source>
</evidence>
<feature type="compositionally biased region" description="Low complexity" evidence="1">
    <location>
        <begin position="62"/>
        <end position="72"/>
    </location>
</feature>
<reference evidence="3 4" key="1">
    <citation type="submission" date="2019-12" db="EMBL/GenBank/DDBJ databases">
        <title>Chromosome-level assembly of the Caenorhabditis remanei genome.</title>
        <authorList>
            <person name="Teterina A.A."/>
            <person name="Willis J.H."/>
            <person name="Phillips P.C."/>
        </authorList>
    </citation>
    <scope>NUCLEOTIDE SEQUENCE [LARGE SCALE GENOMIC DNA]</scope>
    <source>
        <strain evidence="3 4">PX506</strain>
        <tissue evidence="3">Whole organism</tissue>
    </source>
</reference>